<protein>
    <submittedName>
        <fullName evidence="1">Uncharacterized protein</fullName>
    </submittedName>
</protein>
<dbReference type="Proteomes" id="UP000053087">
    <property type="component" value="Chromosome"/>
</dbReference>
<name>A0A660HNZ9_9EURY</name>
<dbReference type="EMBL" id="CP032683">
    <property type="protein sequence ID" value="AYK13984.1"/>
    <property type="molecule type" value="Genomic_DNA"/>
</dbReference>
<reference evidence="1 2" key="1">
    <citation type="journal article" date="2016" name="Int. J. Syst. Evol. Microbiol.">
        <title>Methanosarcina flavescens sp. nov., a methanogenic archaeon isolated from a full-scale anaerobic digester.</title>
        <authorList>
            <person name="Kern T."/>
            <person name="Fischer M.A."/>
            <person name="Deppenmeier U."/>
            <person name="Schmitz R.A."/>
            <person name="Rother M."/>
        </authorList>
    </citation>
    <scope>NUCLEOTIDE SEQUENCE [LARGE SCALE GENOMIC DNA]</scope>
    <source>
        <strain evidence="1 2">E03.2</strain>
    </source>
</reference>
<evidence type="ECO:0000313" key="2">
    <source>
        <dbReference type="Proteomes" id="UP000053087"/>
    </source>
</evidence>
<proteinExistence type="predicted"/>
<accession>A0A660HNZ9</accession>
<dbReference type="RefSeq" id="WP_054298832.1">
    <property type="nucleotide sequence ID" value="NZ_CP032683.1"/>
</dbReference>
<gene>
    <name evidence="1" type="ORF">AOB57_001060</name>
</gene>
<keyword evidence="2" id="KW-1185">Reference proteome</keyword>
<organism evidence="1 2">
    <name type="scientific">Methanosarcina flavescens</name>
    <dbReference type="NCBI Taxonomy" id="1715806"/>
    <lineage>
        <taxon>Archaea</taxon>
        <taxon>Methanobacteriati</taxon>
        <taxon>Methanobacteriota</taxon>
        <taxon>Stenosarchaea group</taxon>
        <taxon>Methanomicrobia</taxon>
        <taxon>Methanosarcinales</taxon>
        <taxon>Methanosarcinaceae</taxon>
        <taxon>Methanosarcina</taxon>
    </lineage>
</organism>
<dbReference type="KEGG" id="mfz:AOB57_001060"/>
<sequence>MREVSLPNSANFPQAFSKNCLTASLLKEGLSANFLEKSLIKNRRDGVVKRRNGLLRKKRKVKTEPDVRSARVRI</sequence>
<dbReference type="AlphaFoldDB" id="A0A660HNZ9"/>
<evidence type="ECO:0000313" key="1">
    <source>
        <dbReference type="EMBL" id="AYK13984.1"/>
    </source>
</evidence>
<dbReference type="GeneID" id="53686672"/>